<dbReference type="Gene3D" id="2.40.160.60">
    <property type="entry name" value="Outer membrane protein transport protein (OMPP1/FadL/TodX)"/>
    <property type="match status" value="1"/>
</dbReference>
<evidence type="ECO:0000313" key="2">
    <source>
        <dbReference type="Proteomes" id="UP000008461"/>
    </source>
</evidence>
<dbReference type="EMBL" id="CP002691">
    <property type="protein sequence ID" value="AEE48214.1"/>
    <property type="molecule type" value="Genomic_DNA"/>
</dbReference>
<dbReference type="KEGG" id="hhy:Halhy_0302"/>
<reference key="2">
    <citation type="submission" date="2011-04" db="EMBL/GenBank/DDBJ databases">
        <title>Complete sequence of chromosome of Haliscomenobacter hydrossis DSM 1100.</title>
        <authorList>
            <consortium name="US DOE Joint Genome Institute (JGI-PGF)"/>
            <person name="Lucas S."/>
            <person name="Han J."/>
            <person name="Lapidus A."/>
            <person name="Bruce D."/>
            <person name="Goodwin L."/>
            <person name="Pitluck S."/>
            <person name="Peters L."/>
            <person name="Kyrpides N."/>
            <person name="Mavromatis K."/>
            <person name="Ivanova N."/>
            <person name="Ovchinnikova G."/>
            <person name="Pagani I."/>
            <person name="Daligault H."/>
            <person name="Detter J.C."/>
            <person name="Han C."/>
            <person name="Land M."/>
            <person name="Hauser L."/>
            <person name="Markowitz V."/>
            <person name="Cheng J.-F."/>
            <person name="Hugenholtz P."/>
            <person name="Woyke T."/>
            <person name="Wu D."/>
            <person name="Verbarg S."/>
            <person name="Frueling A."/>
            <person name="Brambilla E."/>
            <person name="Klenk H.-P."/>
            <person name="Eisen J.A."/>
        </authorList>
    </citation>
    <scope>NUCLEOTIDE SEQUENCE</scope>
    <source>
        <strain>DSM 1100</strain>
    </source>
</reference>
<keyword evidence="2" id="KW-1185">Reference proteome</keyword>
<gene>
    <name evidence="1" type="ordered locus">Halhy_0302</name>
</gene>
<evidence type="ECO:0000313" key="1">
    <source>
        <dbReference type="EMBL" id="AEE48214.1"/>
    </source>
</evidence>
<protein>
    <recommendedName>
        <fullName evidence="3">DUF5723 domain-containing protein</fullName>
    </recommendedName>
</protein>
<reference evidence="1 2" key="1">
    <citation type="journal article" date="2011" name="Stand. Genomic Sci.">
        <title>Complete genome sequence of Haliscomenobacter hydrossis type strain (O).</title>
        <authorList>
            <consortium name="US DOE Joint Genome Institute (JGI-PGF)"/>
            <person name="Daligault H."/>
            <person name="Lapidus A."/>
            <person name="Zeytun A."/>
            <person name="Nolan M."/>
            <person name="Lucas S."/>
            <person name="Del Rio T.G."/>
            <person name="Tice H."/>
            <person name="Cheng J.F."/>
            <person name="Tapia R."/>
            <person name="Han C."/>
            <person name="Goodwin L."/>
            <person name="Pitluck S."/>
            <person name="Liolios K."/>
            <person name="Pagani I."/>
            <person name="Ivanova N."/>
            <person name="Huntemann M."/>
            <person name="Mavromatis K."/>
            <person name="Mikhailova N."/>
            <person name="Pati A."/>
            <person name="Chen A."/>
            <person name="Palaniappan K."/>
            <person name="Land M."/>
            <person name="Hauser L."/>
            <person name="Brambilla E.M."/>
            <person name="Rohde M."/>
            <person name="Verbarg S."/>
            <person name="Goker M."/>
            <person name="Bristow J."/>
            <person name="Eisen J.A."/>
            <person name="Markowitz V."/>
            <person name="Hugenholtz P."/>
            <person name="Kyrpides N.C."/>
            <person name="Klenk H.P."/>
            <person name="Woyke T."/>
        </authorList>
    </citation>
    <scope>NUCLEOTIDE SEQUENCE [LARGE SCALE GENOMIC DNA]</scope>
    <source>
        <strain evidence="2">ATCC 27775 / DSM 1100 / LMG 10767 / O</strain>
    </source>
</reference>
<dbReference type="eggNOG" id="COG1555">
    <property type="taxonomic scope" value="Bacteria"/>
</dbReference>
<sequence>MNRFISIVAIISGVIFQSLHAQNAILLPISPRSSGMGKTSLNFTDVHSLFGNQAGMAAVEEFGALGMVEQRFLLADLRQAAIGAVLPTFSGVFGLSLRNFGTLDYRESGVGLAYARKLSDRLRIGGQLHWAQINLAEYGSRSFFNLDFGIQAELLPNLWAAAQVRNAIRQEVLTREYTPTVFSAGLAYPLGEKVSLQVELVKDIDFPADLRFGIEYNPSKLIFLRAGINTAPGGWSFGAGLPILENLVFDFAAAYHPYLGFTPSAGIAYRKKK</sequence>
<dbReference type="RefSeq" id="WP_013762778.1">
    <property type="nucleotide sequence ID" value="NC_015510.1"/>
</dbReference>
<proteinExistence type="predicted"/>
<evidence type="ECO:0008006" key="3">
    <source>
        <dbReference type="Google" id="ProtNLM"/>
    </source>
</evidence>
<dbReference type="STRING" id="760192.Halhy_0302"/>
<accession>F4KW16</accession>
<dbReference type="OrthoDB" id="9758448at2"/>
<dbReference type="AlphaFoldDB" id="F4KW16"/>
<name>F4KW16_HALH1</name>
<dbReference type="HOGENOM" id="CLU_087522_0_0_10"/>
<dbReference type="Proteomes" id="UP000008461">
    <property type="component" value="Chromosome"/>
</dbReference>
<organism evidence="1 2">
    <name type="scientific">Haliscomenobacter hydrossis (strain ATCC 27775 / DSM 1100 / LMG 10767 / O)</name>
    <dbReference type="NCBI Taxonomy" id="760192"/>
    <lineage>
        <taxon>Bacteria</taxon>
        <taxon>Pseudomonadati</taxon>
        <taxon>Bacteroidota</taxon>
        <taxon>Saprospiria</taxon>
        <taxon>Saprospirales</taxon>
        <taxon>Haliscomenobacteraceae</taxon>
        <taxon>Haliscomenobacter</taxon>
    </lineage>
</organism>